<dbReference type="InterPro" id="IPR001841">
    <property type="entry name" value="Znf_RING"/>
</dbReference>
<name>A0AAV5K3F4_9ROSI</name>
<dbReference type="GO" id="GO:0005634">
    <property type="term" value="C:nucleus"/>
    <property type="evidence" value="ECO:0007669"/>
    <property type="project" value="TreeGrafter"/>
</dbReference>
<evidence type="ECO:0000313" key="10">
    <source>
        <dbReference type="EMBL" id="GKV18112.1"/>
    </source>
</evidence>
<evidence type="ECO:0000259" key="9">
    <source>
        <dbReference type="PROSITE" id="PS50089"/>
    </source>
</evidence>
<sequence length="362" mass="41308">MCTRDLPCSSQMIGLVGHARLLDGVALVDAPSSSSLQYREYVSPREIESQRSWRTRSSTTTNMDHVMTHNDNHLFEGNHMARSFQQQAMIDERTLIWNESSAHPYVHGSGAGGPWETGHRSSMTFLHYTPHNIQHHSHHYPSSVIQGPTDRIHNPNMHQVPGSQNTMNPFHAGLEMRPRHLLSMLPHRPRIYHSRREGHVLEASRRHGNPTRHIFQRHGNPTRHIFQRYGNLPSRRFLPPEEVAVQELPGDMHLGVEDASYEELLALGEQIGNVNTGLSEKIITSKLKTRKYVLSATNIHLKESAAPGQETDVCCICQEEYRNQENIGTLSCRHEYHADCINNWLLLKNECPMCRSRGLTLD</sequence>
<dbReference type="SUPFAM" id="SSF57850">
    <property type="entry name" value="RING/U-box"/>
    <property type="match status" value="1"/>
</dbReference>
<keyword evidence="7" id="KW-0862">Zinc</keyword>
<evidence type="ECO:0000313" key="11">
    <source>
        <dbReference type="Proteomes" id="UP001054252"/>
    </source>
</evidence>
<evidence type="ECO:0000256" key="2">
    <source>
        <dbReference type="ARBA" id="ARBA00012483"/>
    </source>
</evidence>
<keyword evidence="11" id="KW-1185">Reference proteome</keyword>
<dbReference type="SMART" id="SM00184">
    <property type="entry name" value="RING"/>
    <property type="match status" value="1"/>
</dbReference>
<evidence type="ECO:0000256" key="3">
    <source>
        <dbReference type="ARBA" id="ARBA00022679"/>
    </source>
</evidence>
<comment type="caution">
    <text evidence="10">The sequence shown here is derived from an EMBL/GenBank/DDBJ whole genome shotgun (WGS) entry which is preliminary data.</text>
</comment>
<dbReference type="PANTHER" id="PTHR22937:SF222">
    <property type="entry name" value="RING-TYPE E3 UBIQUITIN TRANSFERASE"/>
    <property type="match status" value="1"/>
</dbReference>
<dbReference type="AlphaFoldDB" id="A0AAV5K3F4"/>
<feature type="domain" description="RING-type" evidence="9">
    <location>
        <begin position="314"/>
        <end position="355"/>
    </location>
</feature>
<accession>A0AAV5K3F4</accession>
<dbReference type="GO" id="GO:0061630">
    <property type="term" value="F:ubiquitin protein ligase activity"/>
    <property type="evidence" value="ECO:0007669"/>
    <property type="project" value="UniProtKB-EC"/>
</dbReference>
<keyword evidence="3" id="KW-0808">Transferase</keyword>
<protein>
    <recommendedName>
        <fullName evidence="2">RING-type E3 ubiquitin transferase</fullName>
        <ecNumber evidence="2">2.3.2.27</ecNumber>
    </recommendedName>
</protein>
<dbReference type="GO" id="GO:0008270">
    <property type="term" value="F:zinc ion binding"/>
    <property type="evidence" value="ECO:0007669"/>
    <property type="project" value="UniProtKB-KW"/>
</dbReference>
<dbReference type="InterPro" id="IPR013083">
    <property type="entry name" value="Znf_RING/FYVE/PHD"/>
</dbReference>
<dbReference type="PANTHER" id="PTHR22937">
    <property type="entry name" value="E3 UBIQUITIN-PROTEIN LIGASE RNF165"/>
    <property type="match status" value="1"/>
</dbReference>
<dbReference type="PROSITE" id="PS50089">
    <property type="entry name" value="ZF_RING_2"/>
    <property type="match status" value="1"/>
</dbReference>
<keyword evidence="6" id="KW-0833">Ubl conjugation pathway</keyword>
<evidence type="ECO:0000256" key="1">
    <source>
        <dbReference type="ARBA" id="ARBA00000900"/>
    </source>
</evidence>
<evidence type="ECO:0000256" key="6">
    <source>
        <dbReference type="ARBA" id="ARBA00022786"/>
    </source>
</evidence>
<proteinExistence type="predicted"/>
<evidence type="ECO:0000256" key="4">
    <source>
        <dbReference type="ARBA" id="ARBA00022723"/>
    </source>
</evidence>
<comment type="catalytic activity">
    <reaction evidence="1">
        <text>S-ubiquitinyl-[E2 ubiquitin-conjugating enzyme]-L-cysteine + [acceptor protein]-L-lysine = [E2 ubiquitin-conjugating enzyme]-L-cysteine + N(6)-ubiquitinyl-[acceptor protein]-L-lysine.</text>
        <dbReference type="EC" id="2.3.2.27"/>
    </reaction>
</comment>
<gene>
    <name evidence="10" type="ORF">SLEP1_g28533</name>
</gene>
<dbReference type="Gene3D" id="3.30.40.10">
    <property type="entry name" value="Zinc/RING finger domain, C3HC4 (zinc finger)"/>
    <property type="match status" value="1"/>
</dbReference>
<keyword evidence="5 8" id="KW-0863">Zinc-finger</keyword>
<keyword evidence="4" id="KW-0479">Metal-binding</keyword>
<dbReference type="Pfam" id="PF13639">
    <property type="entry name" value="zf-RING_2"/>
    <property type="match status" value="1"/>
</dbReference>
<dbReference type="EMBL" id="BPVZ01000049">
    <property type="protein sequence ID" value="GKV18112.1"/>
    <property type="molecule type" value="Genomic_DNA"/>
</dbReference>
<evidence type="ECO:0000256" key="5">
    <source>
        <dbReference type="ARBA" id="ARBA00022771"/>
    </source>
</evidence>
<reference evidence="10 11" key="1">
    <citation type="journal article" date="2021" name="Commun. Biol.">
        <title>The genome of Shorea leprosula (Dipterocarpaceae) highlights the ecological relevance of drought in aseasonal tropical rainforests.</title>
        <authorList>
            <person name="Ng K.K.S."/>
            <person name="Kobayashi M.J."/>
            <person name="Fawcett J.A."/>
            <person name="Hatakeyama M."/>
            <person name="Paape T."/>
            <person name="Ng C.H."/>
            <person name="Ang C.C."/>
            <person name="Tnah L.H."/>
            <person name="Lee C.T."/>
            <person name="Nishiyama T."/>
            <person name="Sese J."/>
            <person name="O'Brien M.J."/>
            <person name="Copetti D."/>
            <person name="Mohd Noor M.I."/>
            <person name="Ong R.C."/>
            <person name="Putra M."/>
            <person name="Sireger I.Z."/>
            <person name="Indrioko S."/>
            <person name="Kosugi Y."/>
            <person name="Izuno A."/>
            <person name="Isagi Y."/>
            <person name="Lee S.L."/>
            <person name="Shimizu K.K."/>
        </authorList>
    </citation>
    <scope>NUCLEOTIDE SEQUENCE [LARGE SCALE GENOMIC DNA]</scope>
    <source>
        <strain evidence="10">214</strain>
    </source>
</reference>
<evidence type="ECO:0000256" key="8">
    <source>
        <dbReference type="PROSITE-ProRule" id="PRU00175"/>
    </source>
</evidence>
<evidence type="ECO:0000256" key="7">
    <source>
        <dbReference type="ARBA" id="ARBA00022833"/>
    </source>
</evidence>
<dbReference type="EC" id="2.3.2.27" evidence="2"/>
<dbReference type="InterPro" id="IPR045191">
    <property type="entry name" value="MBR1/2-like"/>
</dbReference>
<dbReference type="Proteomes" id="UP001054252">
    <property type="component" value="Unassembled WGS sequence"/>
</dbReference>
<organism evidence="10 11">
    <name type="scientific">Rubroshorea leprosula</name>
    <dbReference type="NCBI Taxonomy" id="152421"/>
    <lineage>
        <taxon>Eukaryota</taxon>
        <taxon>Viridiplantae</taxon>
        <taxon>Streptophyta</taxon>
        <taxon>Embryophyta</taxon>
        <taxon>Tracheophyta</taxon>
        <taxon>Spermatophyta</taxon>
        <taxon>Magnoliopsida</taxon>
        <taxon>eudicotyledons</taxon>
        <taxon>Gunneridae</taxon>
        <taxon>Pentapetalae</taxon>
        <taxon>rosids</taxon>
        <taxon>malvids</taxon>
        <taxon>Malvales</taxon>
        <taxon>Dipterocarpaceae</taxon>
        <taxon>Rubroshorea</taxon>
    </lineage>
</organism>